<dbReference type="SUPFAM" id="SSF53448">
    <property type="entry name" value="Nucleotide-diphospho-sugar transferases"/>
    <property type="match status" value="1"/>
</dbReference>
<gene>
    <name evidence="2" type="ORF">JFN91_14660</name>
</gene>
<keyword evidence="3" id="KW-1185">Reference proteome</keyword>
<dbReference type="PANTHER" id="PTHR43685:SF2">
    <property type="entry name" value="GLYCOSYLTRANSFERASE 2-LIKE DOMAIN-CONTAINING PROTEIN"/>
    <property type="match status" value="1"/>
</dbReference>
<evidence type="ECO:0000313" key="2">
    <source>
        <dbReference type="EMBL" id="MBJ6751457.1"/>
    </source>
</evidence>
<organism evidence="2 3">
    <name type="scientific">Geomonas anaerohicana</name>
    <dbReference type="NCBI Taxonomy" id="2798583"/>
    <lineage>
        <taxon>Bacteria</taxon>
        <taxon>Pseudomonadati</taxon>
        <taxon>Thermodesulfobacteriota</taxon>
        <taxon>Desulfuromonadia</taxon>
        <taxon>Geobacterales</taxon>
        <taxon>Geobacteraceae</taxon>
        <taxon>Geomonas</taxon>
    </lineage>
</organism>
<dbReference type="InterPro" id="IPR001173">
    <property type="entry name" value="Glyco_trans_2-like"/>
</dbReference>
<reference evidence="2 3" key="1">
    <citation type="submission" date="2020-12" db="EMBL/GenBank/DDBJ databases">
        <title>Geomonas sp. Red421, isolated from paddy soil.</title>
        <authorList>
            <person name="Xu Z."/>
            <person name="Zhang Z."/>
            <person name="Masuda Y."/>
            <person name="Itoh H."/>
            <person name="Senoo K."/>
        </authorList>
    </citation>
    <scope>NUCLEOTIDE SEQUENCE [LARGE SCALE GENOMIC DNA]</scope>
    <source>
        <strain evidence="2 3">Red421</strain>
    </source>
</reference>
<dbReference type="Gene3D" id="3.90.550.10">
    <property type="entry name" value="Spore Coat Polysaccharide Biosynthesis Protein SpsA, Chain A"/>
    <property type="match status" value="1"/>
</dbReference>
<dbReference type="EMBL" id="JAEMHL010000007">
    <property type="protein sequence ID" value="MBJ6751457.1"/>
    <property type="molecule type" value="Genomic_DNA"/>
</dbReference>
<evidence type="ECO:0000313" key="3">
    <source>
        <dbReference type="Proteomes" id="UP000614714"/>
    </source>
</evidence>
<name>A0ABS0YHS5_9BACT</name>
<dbReference type="RefSeq" id="WP_199389926.1">
    <property type="nucleotide sequence ID" value="NZ_JAEMHL010000007.1"/>
</dbReference>
<proteinExistence type="predicted"/>
<dbReference type="InterPro" id="IPR029044">
    <property type="entry name" value="Nucleotide-diphossugar_trans"/>
</dbReference>
<dbReference type="CDD" id="cd00761">
    <property type="entry name" value="Glyco_tranf_GTA_type"/>
    <property type="match status" value="1"/>
</dbReference>
<dbReference type="Proteomes" id="UP000614714">
    <property type="component" value="Unassembled WGS sequence"/>
</dbReference>
<sequence length="310" mass="33934">MSVPALASALMVSVVVCTRNRSASLRRCLASLVAQSADASLFEVIVVDNASTDDTAAVARAAFAGRDNFRYCLESNLGLSHARNRGIAEAAAKRVAFIDDDAEACPDWIEEMLSFIGRVTAVVAFGGPYLRMVDGAVPAWFPPEYGSSVLSEDEGALDSVTQFISGTNMVFRRDVLLALGGFRPELGMSGTRLCYGEETRLQIDLKRQGHQVFYVPAMRVKHLLPAQKMKLSWLIRNLYAVGRCSSATFCQKRTLLSCCSGICYGIVFALRTLATPSHNPLRRKIYYSLKPLVSELGALHQFLLEGHDRA</sequence>
<accession>A0ABS0YHS5</accession>
<protein>
    <submittedName>
        <fullName evidence="2">Glycosyltransferase family 2 protein</fullName>
    </submittedName>
</protein>
<dbReference type="PANTHER" id="PTHR43685">
    <property type="entry name" value="GLYCOSYLTRANSFERASE"/>
    <property type="match status" value="1"/>
</dbReference>
<dbReference type="Pfam" id="PF00535">
    <property type="entry name" value="Glycos_transf_2"/>
    <property type="match status" value="1"/>
</dbReference>
<dbReference type="InterPro" id="IPR050834">
    <property type="entry name" value="Glycosyltransf_2"/>
</dbReference>
<comment type="caution">
    <text evidence="2">The sequence shown here is derived from an EMBL/GenBank/DDBJ whole genome shotgun (WGS) entry which is preliminary data.</text>
</comment>
<feature type="domain" description="Glycosyltransferase 2-like" evidence="1">
    <location>
        <begin position="13"/>
        <end position="176"/>
    </location>
</feature>
<evidence type="ECO:0000259" key="1">
    <source>
        <dbReference type="Pfam" id="PF00535"/>
    </source>
</evidence>